<dbReference type="PROSITE" id="PS00086">
    <property type="entry name" value="CYTOCHROME_P450"/>
    <property type="match status" value="1"/>
</dbReference>
<evidence type="ECO:0000256" key="3">
    <source>
        <dbReference type="ARBA" id="ARBA00022617"/>
    </source>
</evidence>
<evidence type="ECO:0000256" key="6">
    <source>
        <dbReference type="ARBA" id="ARBA00023004"/>
    </source>
</evidence>
<comment type="cofactor">
    <cofactor evidence="1">
        <name>heme</name>
        <dbReference type="ChEBI" id="CHEBI:30413"/>
    </cofactor>
</comment>
<proteinExistence type="inferred from homology"/>
<dbReference type="GO" id="GO:0008395">
    <property type="term" value="F:steroid hydroxylase activity"/>
    <property type="evidence" value="ECO:0007669"/>
    <property type="project" value="TreeGrafter"/>
</dbReference>
<evidence type="ECO:0000313" key="9">
    <source>
        <dbReference type="EMBL" id="SDI71420.1"/>
    </source>
</evidence>
<dbReference type="SUPFAM" id="SSF48264">
    <property type="entry name" value="Cytochrome P450"/>
    <property type="match status" value="1"/>
</dbReference>
<evidence type="ECO:0000256" key="5">
    <source>
        <dbReference type="ARBA" id="ARBA00023002"/>
    </source>
</evidence>
<keyword evidence="5 8" id="KW-0560">Oxidoreductase</keyword>
<dbReference type="InterPro" id="IPR036396">
    <property type="entry name" value="Cyt_P450_sf"/>
</dbReference>
<dbReference type="PRINTS" id="PR00359">
    <property type="entry name" value="BP450"/>
</dbReference>
<sequence>MLTTRELFADDALHDPYPLFDRLRSEASVHVVEDQHLYVVVGYDAVREVLADPGTFSSNLVAVLNGDSGATAEVQVADTGGVDVLATSDPPEHTAHRSLVQSRFSRRAVQEWEQFVDELLEPRIRKLIDEGGGDWMSAVASSVPVRMIGKIMGLPDGDSEQLAAWSDEAIAVVSGVASPERVGEALTSVIDFARYLGEHLDAAIEHPTGGLLDTIALAVADGTLTRDQGTMFLVQLVTAGAESTTSLLGTAARLVAADPSVQTRLRADPDHIAALVEEAVRLESPFRGHFRTTTRPVTLCGVSIEKGARVMLLWGASNRDDTVFDHPSEIDLDRPQPRVHHSFGRGIHFCIGAHLARLEACRAIALLLSHTTEITLAAPEPHYVPSLVVRRLAQLDLVLTSSHPNPSPSRETSTQGARSTGRNR</sequence>
<dbReference type="Pfam" id="PF00067">
    <property type="entry name" value="p450"/>
    <property type="match status" value="1"/>
</dbReference>
<evidence type="ECO:0000256" key="8">
    <source>
        <dbReference type="RuleBase" id="RU000461"/>
    </source>
</evidence>
<organism evidence="9 10">
    <name type="scientific">Rhodococcus triatomae</name>
    <dbReference type="NCBI Taxonomy" id="300028"/>
    <lineage>
        <taxon>Bacteria</taxon>
        <taxon>Bacillati</taxon>
        <taxon>Actinomycetota</taxon>
        <taxon>Actinomycetes</taxon>
        <taxon>Mycobacteriales</taxon>
        <taxon>Nocardiaceae</taxon>
        <taxon>Rhodococcus</taxon>
    </lineage>
</organism>
<accession>A0A1G8MVR6</accession>
<evidence type="ECO:0000256" key="2">
    <source>
        <dbReference type="ARBA" id="ARBA00010617"/>
    </source>
</evidence>
<evidence type="ECO:0008006" key="11">
    <source>
        <dbReference type="Google" id="ProtNLM"/>
    </source>
</evidence>
<dbReference type="EMBL" id="FNDN01000010">
    <property type="protein sequence ID" value="SDI71420.1"/>
    <property type="molecule type" value="Genomic_DNA"/>
</dbReference>
<dbReference type="OrthoDB" id="502624at2"/>
<dbReference type="GO" id="GO:0006707">
    <property type="term" value="P:cholesterol catabolic process"/>
    <property type="evidence" value="ECO:0007669"/>
    <property type="project" value="TreeGrafter"/>
</dbReference>
<dbReference type="Proteomes" id="UP000183263">
    <property type="component" value="Unassembled WGS sequence"/>
</dbReference>
<name>A0A1G8MVR6_9NOCA</name>
<keyword evidence="6 8" id="KW-0408">Iron</keyword>
<keyword evidence="3 8" id="KW-0349">Heme</keyword>
<gene>
    <name evidence="9" type="ORF">SAMN05444695_11074</name>
</gene>
<keyword evidence="4 8" id="KW-0479">Metal-binding</keyword>
<reference evidence="9 10" key="1">
    <citation type="submission" date="2016-10" db="EMBL/GenBank/DDBJ databases">
        <authorList>
            <person name="de Groot N.N."/>
        </authorList>
    </citation>
    <scope>NUCLEOTIDE SEQUENCE [LARGE SCALE GENOMIC DNA]</scope>
    <source>
        <strain evidence="9 10">DSM 44892</strain>
    </source>
</reference>
<dbReference type="RefSeq" id="WP_072738678.1">
    <property type="nucleotide sequence ID" value="NZ_CP048813.1"/>
</dbReference>
<evidence type="ECO:0000256" key="7">
    <source>
        <dbReference type="ARBA" id="ARBA00023033"/>
    </source>
</evidence>
<keyword evidence="10" id="KW-1185">Reference proteome</keyword>
<evidence type="ECO:0000256" key="4">
    <source>
        <dbReference type="ARBA" id="ARBA00022723"/>
    </source>
</evidence>
<evidence type="ECO:0000313" key="10">
    <source>
        <dbReference type="Proteomes" id="UP000183263"/>
    </source>
</evidence>
<dbReference type="PANTHER" id="PTHR46696:SF4">
    <property type="entry name" value="BIOTIN BIOSYNTHESIS CYTOCHROME P450"/>
    <property type="match status" value="1"/>
</dbReference>
<evidence type="ECO:0000256" key="1">
    <source>
        <dbReference type="ARBA" id="ARBA00001971"/>
    </source>
</evidence>
<keyword evidence="7 8" id="KW-0503">Monooxygenase</keyword>
<dbReference type="PANTHER" id="PTHR46696">
    <property type="entry name" value="P450, PUTATIVE (EUROFUNG)-RELATED"/>
    <property type="match status" value="1"/>
</dbReference>
<dbReference type="AlphaFoldDB" id="A0A1G8MVR6"/>
<dbReference type="GO" id="GO:0036199">
    <property type="term" value="F:cholest-4-en-3-one 26-monooxygenase activity"/>
    <property type="evidence" value="ECO:0007669"/>
    <property type="project" value="TreeGrafter"/>
</dbReference>
<dbReference type="GO" id="GO:0020037">
    <property type="term" value="F:heme binding"/>
    <property type="evidence" value="ECO:0007669"/>
    <property type="project" value="InterPro"/>
</dbReference>
<dbReference type="InterPro" id="IPR017972">
    <property type="entry name" value="Cyt_P450_CS"/>
</dbReference>
<protein>
    <recommendedName>
        <fullName evidence="11">Cytochrome P450</fullName>
    </recommendedName>
</protein>
<dbReference type="Gene3D" id="1.10.630.10">
    <property type="entry name" value="Cytochrome P450"/>
    <property type="match status" value="1"/>
</dbReference>
<dbReference type="InterPro" id="IPR001128">
    <property type="entry name" value="Cyt_P450"/>
</dbReference>
<dbReference type="GO" id="GO:0005506">
    <property type="term" value="F:iron ion binding"/>
    <property type="evidence" value="ECO:0007669"/>
    <property type="project" value="InterPro"/>
</dbReference>
<dbReference type="InterPro" id="IPR002397">
    <property type="entry name" value="Cyt_P450_B"/>
</dbReference>
<comment type="similarity">
    <text evidence="2 8">Belongs to the cytochrome P450 family.</text>
</comment>